<feature type="transmembrane region" description="Helical" evidence="1">
    <location>
        <begin position="131"/>
        <end position="152"/>
    </location>
</feature>
<dbReference type="InterPro" id="IPR018815">
    <property type="entry name" value="Incr_loss_mito_DNA_1"/>
</dbReference>
<evidence type="ECO:0000313" key="2">
    <source>
        <dbReference type="EMBL" id="GAV53567.1"/>
    </source>
</evidence>
<dbReference type="AlphaFoldDB" id="A0A1Q3ACW4"/>
<evidence type="ECO:0000313" key="3">
    <source>
        <dbReference type="Proteomes" id="UP000187013"/>
    </source>
</evidence>
<dbReference type="Pfam" id="PF10311">
    <property type="entry name" value="Ilm1"/>
    <property type="match status" value="1"/>
</dbReference>
<dbReference type="PANTHER" id="PTHR28029">
    <property type="entry name" value="PROTEIN ILM1"/>
    <property type="match status" value="1"/>
</dbReference>
<accession>A0A1Q3ACW4</accession>
<evidence type="ECO:0008006" key="4">
    <source>
        <dbReference type="Google" id="ProtNLM"/>
    </source>
</evidence>
<keyword evidence="1" id="KW-1133">Transmembrane helix</keyword>
<gene>
    <name evidence="2" type="ORF">ZYGR_0AK00690</name>
</gene>
<feature type="transmembrane region" description="Helical" evidence="1">
    <location>
        <begin position="164"/>
        <end position="182"/>
    </location>
</feature>
<proteinExistence type="predicted"/>
<dbReference type="PANTHER" id="PTHR28029:SF1">
    <property type="entry name" value="PROTEIN ILM1"/>
    <property type="match status" value="1"/>
</dbReference>
<dbReference type="Proteomes" id="UP000187013">
    <property type="component" value="Unassembled WGS sequence"/>
</dbReference>
<feature type="transmembrane region" description="Helical" evidence="1">
    <location>
        <begin position="102"/>
        <end position="119"/>
    </location>
</feature>
<organism evidence="2 3">
    <name type="scientific">Zygosaccharomyces rouxii</name>
    <dbReference type="NCBI Taxonomy" id="4956"/>
    <lineage>
        <taxon>Eukaryota</taxon>
        <taxon>Fungi</taxon>
        <taxon>Dikarya</taxon>
        <taxon>Ascomycota</taxon>
        <taxon>Saccharomycotina</taxon>
        <taxon>Saccharomycetes</taxon>
        <taxon>Saccharomycetales</taxon>
        <taxon>Saccharomycetaceae</taxon>
        <taxon>Zygosaccharomyces</taxon>
    </lineage>
</organism>
<dbReference type="EMBL" id="BDGX01000037">
    <property type="protein sequence ID" value="GAV53567.1"/>
    <property type="molecule type" value="Genomic_DNA"/>
</dbReference>
<reference evidence="2 3" key="1">
    <citation type="submission" date="2016-08" db="EMBL/GenBank/DDBJ databases">
        <title>Draft genome sequence of allopolyploid Zygosaccharomyces rouxii.</title>
        <authorList>
            <person name="Watanabe J."/>
            <person name="Uehara K."/>
            <person name="Mogi Y."/>
            <person name="Tsukioka Y."/>
        </authorList>
    </citation>
    <scope>NUCLEOTIDE SEQUENCE [LARGE SCALE GENOMIC DNA]</scope>
    <source>
        <strain evidence="2 3">NBRC 110957</strain>
    </source>
</reference>
<comment type="caution">
    <text evidence="2">The sequence shown here is derived from an EMBL/GenBank/DDBJ whole genome shotgun (WGS) entry which is preliminary data.</text>
</comment>
<dbReference type="OrthoDB" id="5299849at2759"/>
<protein>
    <recommendedName>
        <fullName evidence="4">Protein ILM1</fullName>
    </recommendedName>
</protein>
<feature type="transmembrane region" description="Helical" evidence="1">
    <location>
        <begin position="41"/>
        <end position="71"/>
    </location>
</feature>
<name>A0A1Q3ACW4_ZYGRO</name>
<sequence length="234" mass="26942">MQVNRSICILSTRHMTNFNLTSLNTDGSSISIKGKVFSRDWYLFVIAIMTALSSVNGLFLRVAFLLTISFFCFKNVNSILENSYVVILTHSMNLPMLAMSPYSGQLGIFGVLFLMLAFSDLLPLLESNHKYFYSIVPARLFAYFILTALSYIWTSNLYLHNNAVFLFCFNEVWLNFVIYSAIREERNEEFKRTSQFVNNAENFQEDGEDEEEDEGVPLTSIQEIEQLEGDNEQE</sequence>
<keyword evidence="1" id="KW-0472">Membrane</keyword>
<evidence type="ECO:0000256" key="1">
    <source>
        <dbReference type="SAM" id="Phobius"/>
    </source>
</evidence>
<keyword evidence="1" id="KW-0812">Transmembrane</keyword>